<evidence type="ECO:0000313" key="5">
    <source>
        <dbReference type="EMBL" id="KAF3041388.1"/>
    </source>
</evidence>
<dbReference type="InterPro" id="IPR002110">
    <property type="entry name" value="Ankyrin_rpt"/>
</dbReference>
<dbReference type="PROSITE" id="PS50088">
    <property type="entry name" value="ANK_REPEAT"/>
    <property type="match status" value="3"/>
</dbReference>
<keyword evidence="2 3" id="KW-0040">ANK repeat</keyword>
<keyword evidence="4" id="KW-0732">Signal</keyword>
<name>A0A9P4WTT5_9PLEO</name>
<feature type="repeat" description="ANK" evidence="3">
    <location>
        <begin position="584"/>
        <end position="616"/>
    </location>
</feature>
<reference evidence="5" key="1">
    <citation type="submission" date="2019-04" db="EMBL/GenBank/DDBJ databases">
        <title>Sequencing of skin fungus with MAO and IRED activity.</title>
        <authorList>
            <person name="Marsaioli A.J."/>
            <person name="Bonatto J.M.C."/>
            <person name="Reis Junior O."/>
        </authorList>
    </citation>
    <scope>NUCLEOTIDE SEQUENCE</scope>
    <source>
        <strain evidence="5">28M1</strain>
    </source>
</reference>
<organism evidence="5 6">
    <name type="scientific">Didymella heteroderae</name>
    <dbReference type="NCBI Taxonomy" id="1769908"/>
    <lineage>
        <taxon>Eukaryota</taxon>
        <taxon>Fungi</taxon>
        <taxon>Dikarya</taxon>
        <taxon>Ascomycota</taxon>
        <taxon>Pezizomycotina</taxon>
        <taxon>Dothideomycetes</taxon>
        <taxon>Pleosporomycetidae</taxon>
        <taxon>Pleosporales</taxon>
        <taxon>Pleosporineae</taxon>
        <taxon>Didymellaceae</taxon>
        <taxon>Didymella</taxon>
    </lineage>
</organism>
<evidence type="ECO:0008006" key="7">
    <source>
        <dbReference type="Google" id="ProtNLM"/>
    </source>
</evidence>
<dbReference type="SUPFAM" id="SSF48403">
    <property type="entry name" value="Ankyrin repeat"/>
    <property type="match status" value="1"/>
</dbReference>
<feature type="signal peptide" evidence="4">
    <location>
        <begin position="1"/>
        <end position="23"/>
    </location>
</feature>
<dbReference type="InterPro" id="IPR036770">
    <property type="entry name" value="Ankyrin_rpt-contain_sf"/>
</dbReference>
<dbReference type="Pfam" id="PF12796">
    <property type="entry name" value="Ank_2"/>
    <property type="match status" value="1"/>
</dbReference>
<dbReference type="AlphaFoldDB" id="A0A9P4WTT5"/>
<dbReference type="Pfam" id="PF00023">
    <property type="entry name" value="Ank"/>
    <property type="match status" value="1"/>
</dbReference>
<evidence type="ECO:0000256" key="3">
    <source>
        <dbReference type="PROSITE-ProRule" id="PRU00023"/>
    </source>
</evidence>
<keyword evidence="6" id="KW-1185">Reference proteome</keyword>
<feature type="chain" id="PRO_5040299599" description="Fungal N-terminal domain-containing protein" evidence="4">
    <location>
        <begin position="24"/>
        <end position="689"/>
    </location>
</feature>
<keyword evidence="1" id="KW-0677">Repeat</keyword>
<dbReference type="InterPro" id="IPR051165">
    <property type="entry name" value="Multifunctional_ANK_Repeat"/>
</dbReference>
<feature type="repeat" description="ANK" evidence="3">
    <location>
        <begin position="551"/>
        <end position="583"/>
    </location>
</feature>
<evidence type="ECO:0000256" key="4">
    <source>
        <dbReference type="SAM" id="SignalP"/>
    </source>
</evidence>
<sequence length="689" mass="76566">MDPLSASASILTLLAAITSAVRSAKVFMDAPNDAQALLNELADVQLVVANIESFLADLDPSRFTKSWTTMQSLQALAMKLDFGSQLVQELRGMVDQCLIKETRDQKPTVASRLSWLRIRSKVKDLSAQLTAVRQDLYNSHGFIVSSCIQIDLKSVTHGIIGMQGSNVEVLERLRGVEQSLSQMHEYQKRLMSVDQGCLQVTHGALSLSKPQLLPSPGAINQYGLEKSVTVDSGPVEISAEYWGARSLHTCTCICHRESHDAFQGLLGSLFVGYKGLPAMQKLCPRQCCQRRYSSRLSITYYFPQWFFLQRAFSMAMQTSPTAGFQIKLSFPRVVSPLATVFFVASFGTPADLRSLFDNGLASPSDINANTGATPLHAAQAYNNAATYRFLKELSASLVDVVDHYGYSASALLWDSINCGRIPKDNPLQQLCTTSITDEQLQERQFSDLHKSVIRMHKTTVQEEIYKLKTSGNHIDDTDDGGETALHWAAGRNDREAVKLLLMNGADVNKPSARGRRPLDQAASFCPDSEYVHAENVLFLLDHIDLSLRDKTGRTALFHAALWNNVAAMMILIDHNIDIDVQDHSGYTALAVAIHYNHHDAVKLLLELKADHTTVTNQTLLDAKLRDIDVELLDKDGYTAEDLFLYQRSKPRSAAEAEEIRDFLDSFRSWGEASINEWEDALEFQGAEVV</sequence>
<dbReference type="PANTHER" id="PTHR24123:SF33">
    <property type="entry name" value="PROTEIN HOS4"/>
    <property type="match status" value="1"/>
</dbReference>
<evidence type="ECO:0000256" key="1">
    <source>
        <dbReference type="ARBA" id="ARBA00022737"/>
    </source>
</evidence>
<dbReference type="Proteomes" id="UP000758155">
    <property type="component" value="Unassembled WGS sequence"/>
</dbReference>
<comment type="caution">
    <text evidence="5">The sequence shown here is derived from an EMBL/GenBank/DDBJ whole genome shotgun (WGS) entry which is preliminary data.</text>
</comment>
<evidence type="ECO:0000256" key="2">
    <source>
        <dbReference type="ARBA" id="ARBA00023043"/>
    </source>
</evidence>
<dbReference type="Gene3D" id="1.25.40.20">
    <property type="entry name" value="Ankyrin repeat-containing domain"/>
    <property type="match status" value="1"/>
</dbReference>
<accession>A0A9P4WTT5</accession>
<evidence type="ECO:0000313" key="6">
    <source>
        <dbReference type="Proteomes" id="UP000758155"/>
    </source>
</evidence>
<dbReference type="PANTHER" id="PTHR24123">
    <property type="entry name" value="ANKYRIN REPEAT-CONTAINING"/>
    <property type="match status" value="1"/>
</dbReference>
<protein>
    <recommendedName>
        <fullName evidence="7">Fungal N-terminal domain-containing protein</fullName>
    </recommendedName>
</protein>
<dbReference type="OrthoDB" id="341259at2759"/>
<dbReference type="SMART" id="SM00248">
    <property type="entry name" value="ANK"/>
    <property type="match status" value="5"/>
</dbReference>
<feature type="repeat" description="ANK" evidence="3">
    <location>
        <begin position="480"/>
        <end position="512"/>
    </location>
</feature>
<dbReference type="EMBL" id="SWKV01000021">
    <property type="protein sequence ID" value="KAF3041388.1"/>
    <property type="molecule type" value="Genomic_DNA"/>
</dbReference>
<dbReference type="PROSITE" id="PS50297">
    <property type="entry name" value="ANK_REP_REGION"/>
    <property type="match status" value="2"/>
</dbReference>
<proteinExistence type="predicted"/>
<gene>
    <name evidence="5" type="ORF">E8E12_009291</name>
</gene>